<dbReference type="EMBL" id="JAGGJA010000006">
    <property type="protein sequence ID" value="MCW9707237.1"/>
    <property type="molecule type" value="Genomic_DNA"/>
</dbReference>
<dbReference type="InterPro" id="IPR018637">
    <property type="entry name" value="DUF2059"/>
</dbReference>
<protein>
    <submittedName>
        <fullName evidence="3">DUF2059 domain-containing protein</fullName>
    </submittedName>
</protein>
<proteinExistence type="predicted"/>
<keyword evidence="4" id="KW-1185">Reference proteome</keyword>
<dbReference type="Pfam" id="PF09832">
    <property type="entry name" value="DUF2059"/>
    <property type="match status" value="1"/>
</dbReference>
<accession>A0ABT3PMR9</accession>
<keyword evidence="1" id="KW-0732">Signal</keyword>
<comment type="caution">
    <text evidence="3">The sequence shown here is derived from an EMBL/GenBank/DDBJ whole genome shotgun (WGS) entry which is preliminary data.</text>
</comment>
<feature type="domain" description="DUF2059" evidence="2">
    <location>
        <begin position="98"/>
        <end position="154"/>
    </location>
</feature>
<name>A0ABT3PMR9_9BACT</name>
<evidence type="ECO:0000313" key="4">
    <source>
        <dbReference type="Proteomes" id="UP001207918"/>
    </source>
</evidence>
<organism evidence="3 4">
    <name type="scientific">Fodinibius salsisoli</name>
    <dbReference type="NCBI Taxonomy" id="2820877"/>
    <lineage>
        <taxon>Bacteria</taxon>
        <taxon>Pseudomonadati</taxon>
        <taxon>Balneolota</taxon>
        <taxon>Balneolia</taxon>
        <taxon>Balneolales</taxon>
        <taxon>Balneolaceae</taxon>
        <taxon>Fodinibius</taxon>
    </lineage>
</organism>
<dbReference type="Proteomes" id="UP001207918">
    <property type="component" value="Unassembled WGS sequence"/>
</dbReference>
<evidence type="ECO:0000259" key="2">
    <source>
        <dbReference type="Pfam" id="PF09832"/>
    </source>
</evidence>
<feature type="signal peptide" evidence="1">
    <location>
        <begin position="1"/>
        <end position="30"/>
    </location>
</feature>
<feature type="chain" id="PRO_5045564162" evidence="1">
    <location>
        <begin position="31"/>
        <end position="168"/>
    </location>
</feature>
<evidence type="ECO:0000256" key="1">
    <source>
        <dbReference type="SAM" id="SignalP"/>
    </source>
</evidence>
<sequence>MNSKKNYIPNILILLALSFTLIHCSSTKEATSENYIGLDSTLTKKEAVDELMVLMNMKEQVNKNMEITADMLAKSNPMLATYKEELQNFYKKYLSWKKIGDDIKKVYFDNYTQKELNMLVGFYRTDSGQNIAKKMPEIFRQSAEVGRKEAMKHQGELQQMIMKKTQSQ</sequence>
<evidence type="ECO:0000313" key="3">
    <source>
        <dbReference type="EMBL" id="MCW9707237.1"/>
    </source>
</evidence>
<reference evidence="3 4" key="1">
    <citation type="submission" date="2021-03" db="EMBL/GenBank/DDBJ databases">
        <title>Aliifodinibius sp. nov., a new bacterium isolated from saline soil.</title>
        <authorList>
            <person name="Galisteo C."/>
            <person name="De La Haba R."/>
            <person name="Sanchez-Porro C."/>
            <person name="Ventosa A."/>
        </authorList>
    </citation>
    <scope>NUCLEOTIDE SEQUENCE [LARGE SCALE GENOMIC DNA]</scope>
    <source>
        <strain evidence="3 4">1BSP15-2V2</strain>
    </source>
</reference>
<gene>
    <name evidence="3" type="ORF">J6I44_10240</name>
</gene>
<dbReference type="RefSeq" id="WP_265765996.1">
    <property type="nucleotide sequence ID" value="NZ_JAGGJA010000006.1"/>
</dbReference>